<dbReference type="GO" id="GO:0103068">
    <property type="term" value="F:leukotriene C4 gamma-glutamyl transferase activity"/>
    <property type="evidence" value="ECO:0007669"/>
    <property type="project" value="UniProtKB-EC"/>
</dbReference>
<dbReference type="InterPro" id="IPR043138">
    <property type="entry name" value="GGT_lsub"/>
</dbReference>
<dbReference type="Gene3D" id="3.60.20.40">
    <property type="match status" value="1"/>
</dbReference>
<dbReference type="PANTHER" id="PTHR43881">
    <property type="entry name" value="GAMMA-GLUTAMYLTRANSPEPTIDASE (AFU_ORTHOLOGUE AFUA_4G13580)"/>
    <property type="match status" value="1"/>
</dbReference>
<dbReference type="PRINTS" id="PR01210">
    <property type="entry name" value="GGTRANSPTASE"/>
</dbReference>
<organism evidence="1 2">
    <name type="scientific">Polymorphobacter multimanifer</name>
    <dbReference type="NCBI Taxonomy" id="1070431"/>
    <lineage>
        <taxon>Bacteria</taxon>
        <taxon>Pseudomonadati</taxon>
        <taxon>Pseudomonadota</taxon>
        <taxon>Alphaproteobacteria</taxon>
        <taxon>Sphingomonadales</taxon>
        <taxon>Sphingosinicellaceae</taxon>
        <taxon>Polymorphobacter</taxon>
    </lineage>
</organism>
<accession>A0A841LAC2</accession>
<dbReference type="Gene3D" id="1.10.246.130">
    <property type="match status" value="1"/>
</dbReference>
<keyword evidence="1" id="KW-0808">Transferase</keyword>
<keyword evidence="1" id="KW-0378">Hydrolase</keyword>
<dbReference type="EC" id="2.3.2.2" evidence="1"/>
<dbReference type="InterPro" id="IPR052896">
    <property type="entry name" value="GGT-like_enzyme"/>
</dbReference>
<dbReference type="RefSeq" id="WP_184196160.1">
    <property type="nucleotide sequence ID" value="NZ_JACIIV010000006.1"/>
</dbReference>
<dbReference type="AlphaFoldDB" id="A0A841LAC2"/>
<dbReference type="PROSITE" id="PS51318">
    <property type="entry name" value="TAT"/>
    <property type="match status" value="1"/>
</dbReference>
<dbReference type="InterPro" id="IPR006311">
    <property type="entry name" value="TAT_signal"/>
</dbReference>
<evidence type="ECO:0000313" key="1">
    <source>
        <dbReference type="EMBL" id="MBB6226775.1"/>
    </source>
</evidence>
<dbReference type="PANTHER" id="PTHR43881:SF1">
    <property type="entry name" value="GAMMA-GLUTAMYLTRANSPEPTIDASE (AFU_ORTHOLOGUE AFUA_4G13580)"/>
    <property type="match status" value="1"/>
</dbReference>
<keyword evidence="1" id="KW-0012">Acyltransferase</keyword>
<name>A0A841LAC2_9SPHN</name>
<dbReference type="InterPro" id="IPR029055">
    <property type="entry name" value="Ntn_hydrolases_N"/>
</dbReference>
<dbReference type="InterPro" id="IPR043137">
    <property type="entry name" value="GGT_ssub_C"/>
</dbReference>
<reference evidence="1 2" key="1">
    <citation type="submission" date="2020-08" db="EMBL/GenBank/DDBJ databases">
        <title>Genomic Encyclopedia of Type Strains, Phase IV (KMG-IV): sequencing the most valuable type-strain genomes for metagenomic binning, comparative biology and taxonomic classification.</title>
        <authorList>
            <person name="Goeker M."/>
        </authorList>
    </citation>
    <scope>NUCLEOTIDE SEQUENCE [LARGE SCALE GENOMIC DNA]</scope>
    <source>
        <strain evidence="1 2">DSM 102189</strain>
    </source>
</reference>
<dbReference type="EMBL" id="JACIIV010000006">
    <property type="protein sequence ID" value="MBB6226775.1"/>
    <property type="molecule type" value="Genomic_DNA"/>
</dbReference>
<comment type="caution">
    <text evidence="1">The sequence shown here is derived from an EMBL/GenBank/DDBJ whole genome shotgun (WGS) entry which is preliminary data.</text>
</comment>
<dbReference type="SUPFAM" id="SSF56235">
    <property type="entry name" value="N-terminal nucleophile aminohydrolases (Ntn hydrolases)"/>
    <property type="match status" value="1"/>
</dbReference>
<dbReference type="Pfam" id="PF01019">
    <property type="entry name" value="G_glu_transpept"/>
    <property type="match status" value="1"/>
</dbReference>
<protein>
    <submittedName>
        <fullName evidence="1">Gamma-glutamyltranspeptidase/glutathione hydrolase</fullName>
        <ecNumber evidence="1">2.3.2.2</ecNumber>
        <ecNumber evidence="1">3.4.19.13</ecNumber>
    </submittedName>
</protein>
<keyword evidence="2" id="KW-1185">Reference proteome</keyword>
<sequence length="635" mass="66259">MTNRQDDAQGQLSRREMAALALGGAAMVAVTGPAAAQTAAQTAATPVQRAPAIEPTRLVSAGETLRPEIVGDFGIVAAGRHYAVAAGIRMLMAGGNATDAGVAAVFAAAVTEISHFGFGGEAPTIIHDVATKKTSVISGQGPAPGLATPDKFAAQGVIPGNGPNGGTIPAVVDAMALALQLNGTMTLDAVMAPAIELADGFVMYNFLAEVFESQQKATSKYKTAYDTYYPGGALPKTGEIFRQPNLARTMRTVADACKAATARGVDRKAAIQAGRDAFYKGDIARRIGAAMEADGGLMRYDDLARYKGKVEAPAMTSVFGYEVCKGGFWSQGPAMLMAMNIAEAAGIGSMVPGSDAYLHTVAEAIKLAFDDRNMFFGDPDFATVPTKGLLSKAYAAERAKLIGPMASLEHRFGNPWAHEGRARTTPAFTPHMLARKGGPSADTTAIEVVDKAGNLFSCTPSSGWLLGGAYIAGDTGVPMSNRLTIFDLDPTSPNVIAPYKRPRTTLSPSMVLKDGAPFLAIGTPGGDNQDQQIMNVLLRVLAFGQPLQAAIEAPRINSNHFHGSFAVKKDEPGVLEIEDRVPADVRAALTARGHKLDVLGPFGVSTGIVAVGVVPGPGTLRGGADVRRERYVMGW</sequence>
<evidence type="ECO:0000313" key="2">
    <source>
        <dbReference type="Proteomes" id="UP000538147"/>
    </source>
</evidence>
<dbReference type="GO" id="GO:0036374">
    <property type="term" value="F:glutathione hydrolase activity"/>
    <property type="evidence" value="ECO:0007669"/>
    <property type="project" value="UniProtKB-EC"/>
</dbReference>
<dbReference type="Proteomes" id="UP000538147">
    <property type="component" value="Unassembled WGS sequence"/>
</dbReference>
<dbReference type="EC" id="3.4.19.13" evidence="1"/>
<gene>
    <name evidence="1" type="ORF">FHS79_000937</name>
</gene>
<proteinExistence type="predicted"/>